<dbReference type="InterPro" id="IPR029060">
    <property type="entry name" value="PIN-like_dom_sf"/>
</dbReference>
<reference evidence="6 7" key="1">
    <citation type="submission" date="2019-10" db="EMBL/GenBank/DDBJ databases">
        <authorList>
            <person name="Wolf R A."/>
        </authorList>
    </citation>
    <scope>NUCLEOTIDE SEQUENCE [LARGE SCALE GENOMIC DNA]</scope>
    <source>
        <strain evidence="6">Collinsella_aerofaciens_MC2</strain>
    </source>
</reference>
<dbReference type="Gene3D" id="3.40.50.1010">
    <property type="entry name" value="5'-nuclease"/>
    <property type="match status" value="1"/>
</dbReference>
<dbReference type="GO" id="GO:0004519">
    <property type="term" value="F:endonuclease activity"/>
    <property type="evidence" value="ECO:0007669"/>
    <property type="project" value="UniProtKB-KW"/>
</dbReference>
<dbReference type="Pfam" id="PF13470">
    <property type="entry name" value="PIN_3"/>
    <property type="match status" value="1"/>
</dbReference>
<feature type="domain" description="PIN" evidence="5">
    <location>
        <begin position="7"/>
        <end position="132"/>
    </location>
</feature>
<gene>
    <name evidence="6" type="primary">vapC</name>
    <name evidence="6" type="ORF">KCJAJFAP_00073</name>
</gene>
<evidence type="ECO:0000256" key="2">
    <source>
        <dbReference type="ARBA" id="ARBA00022723"/>
    </source>
</evidence>
<dbReference type="CDD" id="cd09854">
    <property type="entry name" value="PIN_VapC-like"/>
    <property type="match status" value="1"/>
</dbReference>
<evidence type="ECO:0000313" key="7">
    <source>
        <dbReference type="Proteomes" id="UP000361836"/>
    </source>
</evidence>
<evidence type="ECO:0000313" key="6">
    <source>
        <dbReference type="EMBL" id="VWL94717.1"/>
    </source>
</evidence>
<sequence>MIEAKHLLVDTNVWLDYYLQEGAFVEAKRLVELAEAGKIDLLYAPTTAKDVFYLLPRRLARRNVNGMNVSFALASWACIEHMMQVATASPLSLAECEMARMLGKRMPDLEDNLIIASGETADVDYVVTSDRRMLEAMPEVCLTPARALDMIGILN</sequence>
<dbReference type="AlphaFoldDB" id="A0A5K1IZI2"/>
<evidence type="ECO:0000256" key="4">
    <source>
        <dbReference type="ARBA" id="ARBA00022842"/>
    </source>
</evidence>
<organism evidence="6 7">
    <name type="scientific">Collinsella aerofaciens</name>
    <dbReference type="NCBI Taxonomy" id="74426"/>
    <lineage>
        <taxon>Bacteria</taxon>
        <taxon>Bacillati</taxon>
        <taxon>Actinomycetota</taxon>
        <taxon>Coriobacteriia</taxon>
        <taxon>Coriobacteriales</taxon>
        <taxon>Coriobacteriaceae</taxon>
        <taxon>Collinsella</taxon>
    </lineage>
</organism>
<dbReference type="EMBL" id="CABWIE010000019">
    <property type="protein sequence ID" value="VWL94717.1"/>
    <property type="molecule type" value="Genomic_DNA"/>
</dbReference>
<evidence type="ECO:0000256" key="3">
    <source>
        <dbReference type="ARBA" id="ARBA00022801"/>
    </source>
</evidence>
<dbReference type="InterPro" id="IPR002716">
    <property type="entry name" value="PIN_dom"/>
</dbReference>
<keyword evidence="2" id="KW-0479">Metal-binding</keyword>
<dbReference type="SUPFAM" id="SSF88723">
    <property type="entry name" value="PIN domain-like"/>
    <property type="match status" value="1"/>
</dbReference>
<protein>
    <submittedName>
        <fullName evidence="6">tRNA(fMet)-specific endonuclease VapC</fullName>
        <ecNumber evidence="6">3.1.-.-</ecNumber>
    </submittedName>
</protein>
<proteinExistence type="predicted"/>
<dbReference type="EC" id="3.1.-.-" evidence="6"/>
<evidence type="ECO:0000256" key="1">
    <source>
        <dbReference type="ARBA" id="ARBA00022722"/>
    </source>
</evidence>
<dbReference type="GO" id="GO:0046872">
    <property type="term" value="F:metal ion binding"/>
    <property type="evidence" value="ECO:0007669"/>
    <property type="project" value="UniProtKB-KW"/>
</dbReference>
<keyword evidence="4" id="KW-0460">Magnesium</keyword>
<keyword evidence="7" id="KW-1185">Reference proteome</keyword>
<accession>A0A5K1IZI2</accession>
<keyword evidence="6" id="KW-0255">Endonuclease</keyword>
<dbReference type="RefSeq" id="WP_222837984.1">
    <property type="nucleotide sequence ID" value="NZ_CAAKNU010000085.1"/>
</dbReference>
<evidence type="ECO:0000259" key="5">
    <source>
        <dbReference type="Pfam" id="PF13470"/>
    </source>
</evidence>
<dbReference type="GO" id="GO:0016787">
    <property type="term" value="F:hydrolase activity"/>
    <property type="evidence" value="ECO:0007669"/>
    <property type="project" value="UniProtKB-KW"/>
</dbReference>
<dbReference type="Proteomes" id="UP000361836">
    <property type="component" value="Unassembled WGS sequence"/>
</dbReference>
<keyword evidence="3 6" id="KW-0378">Hydrolase</keyword>
<keyword evidence="1" id="KW-0540">Nuclease</keyword>
<name>A0A5K1IZI2_9ACTN</name>